<dbReference type="InterPro" id="IPR036291">
    <property type="entry name" value="NAD(P)-bd_dom_sf"/>
</dbReference>
<dbReference type="PATRIC" id="fig|70996.4.peg.1675"/>
<dbReference type="RefSeq" id="WP_054532855.1">
    <property type="nucleotide sequence ID" value="NZ_LGKP01000006.1"/>
</dbReference>
<dbReference type="SUPFAM" id="SSF51735">
    <property type="entry name" value="NAD(P)-binding Rossmann-fold domains"/>
    <property type="match status" value="1"/>
</dbReference>
<dbReference type="GO" id="GO:0004180">
    <property type="term" value="F:carboxypeptidase activity"/>
    <property type="evidence" value="ECO:0007669"/>
    <property type="project" value="UniProtKB-KW"/>
</dbReference>
<gene>
    <name evidence="1" type="ORF">SE18_02580</name>
</gene>
<organism evidence="1 2">
    <name type="scientific">Herpetosiphon geysericola</name>
    <dbReference type="NCBI Taxonomy" id="70996"/>
    <lineage>
        <taxon>Bacteria</taxon>
        <taxon>Bacillati</taxon>
        <taxon>Chloroflexota</taxon>
        <taxon>Chloroflexia</taxon>
        <taxon>Herpetosiphonales</taxon>
        <taxon>Herpetosiphonaceae</taxon>
        <taxon>Herpetosiphon</taxon>
    </lineage>
</organism>
<proteinExistence type="predicted"/>
<comment type="caution">
    <text evidence="1">The sequence shown here is derived from an EMBL/GenBank/DDBJ whole genome shotgun (WGS) entry which is preliminary data.</text>
</comment>
<sequence length="691" mass="76155">MKEVVCITLGRSRRDFSFTTTLLGEEIRVRRIGADGDVERVKQLIREHDGKVDAIALGGVIADFRVGKATYQHNQAYTIVNQARTTPTADGVLLKSTLERWTVAQAVAREPGRFNYRRVLVFSGIERYSLAESLSNYNVDLRFADPKVHYGLPFTLSSLSQLERYAKFAMPDLAKKPYRRIHPIGKGATHDSRLEKDCAWADVLAGDFAFIRRYAPQDLRGRTILTDDPSPAEIEDLRQRGAHTLITLTPKISEEHPFVSADVLEAMILAVTGKRELDEATVLQITADANWEPHIQRLTNDEELEKFAFVIHPLSTKFIYKDPRFKVLKYVPQRWVERAMAHLPPLYLSKMKGIKSTGTGKEIEGILLTLGATPRELMRRPTAFTYRRLIKAARMAERMGAKLMGLGAFTSVVGDAGITVAQKSDIGITSGNSLTVAATLEAAKQAVILMGGRVDQGTAVVIGATGSIGAVCSRLLAQAIGDVVLIAPRPERLIALKKQIEAETPNAKVTIATKADDYVGSADLIVTTTTALNTKIVDIERLKPGAVVCDVARPPDIKEEDAAKRPDVLVIESGEITLPGEVDFGFDIGLPAGTAYACLSETALLALDGKFDDYTLGRNIEMDRVKEMYRLFKKHGLKLAGLRTFDEYVTPEMVAEKRRLADQRRRDLGLPVTTEAETLASEMPLEVGGSR</sequence>
<accession>A0A0N8GT77</accession>
<name>A0A0N8GT77_9CHLR</name>
<dbReference type="OrthoDB" id="9780944at2"/>
<keyword evidence="2" id="KW-1185">Reference proteome</keyword>
<reference evidence="1 2" key="1">
    <citation type="submission" date="2015-07" db="EMBL/GenBank/DDBJ databases">
        <title>Whole genome sequence of Herpetosiphon geysericola DSM 7119.</title>
        <authorList>
            <person name="Hemp J."/>
            <person name="Ward L.M."/>
            <person name="Pace L.A."/>
            <person name="Fischer W.W."/>
        </authorList>
    </citation>
    <scope>NUCLEOTIDE SEQUENCE [LARGE SCALE GENOMIC DNA]</scope>
    <source>
        <strain evidence="1 2">DSM 7119</strain>
    </source>
</reference>
<protein>
    <submittedName>
        <fullName evidence="1">Serine carboxypeptidase</fullName>
    </submittedName>
</protein>
<keyword evidence="1" id="KW-0645">Protease</keyword>
<keyword evidence="1" id="KW-0121">Carboxypeptidase</keyword>
<evidence type="ECO:0000313" key="1">
    <source>
        <dbReference type="EMBL" id="KPL91330.1"/>
    </source>
</evidence>
<dbReference type="EMBL" id="LGKP01000006">
    <property type="protein sequence ID" value="KPL91330.1"/>
    <property type="molecule type" value="Genomic_DNA"/>
</dbReference>
<evidence type="ECO:0000313" key="2">
    <source>
        <dbReference type="Proteomes" id="UP000050277"/>
    </source>
</evidence>
<keyword evidence="1" id="KW-0378">Hydrolase</keyword>
<dbReference type="Gene3D" id="3.40.50.720">
    <property type="entry name" value="NAD(P)-binding Rossmann-like Domain"/>
    <property type="match status" value="1"/>
</dbReference>
<dbReference type="AlphaFoldDB" id="A0A0N8GT77"/>
<dbReference type="STRING" id="70996.SE18_02580"/>
<dbReference type="Proteomes" id="UP000050277">
    <property type="component" value="Unassembled WGS sequence"/>
</dbReference>